<dbReference type="EMBL" id="LGUB01001272">
    <property type="protein sequence ID" value="KRH92041.1"/>
    <property type="molecule type" value="Genomic_DNA"/>
</dbReference>
<dbReference type="VEuPathDB" id="MicrosporidiaDB:M153_13479000518"/>
<accession>A0A0R0LRA9</accession>
<evidence type="ECO:0000313" key="2">
    <source>
        <dbReference type="Proteomes" id="UP000051530"/>
    </source>
</evidence>
<evidence type="ECO:0000313" key="1">
    <source>
        <dbReference type="EMBL" id="KRH92041.1"/>
    </source>
</evidence>
<proteinExistence type="predicted"/>
<organism evidence="1 2">
    <name type="scientific">Pseudoloma neurophilia</name>
    <dbReference type="NCBI Taxonomy" id="146866"/>
    <lineage>
        <taxon>Eukaryota</taxon>
        <taxon>Fungi</taxon>
        <taxon>Fungi incertae sedis</taxon>
        <taxon>Microsporidia</taxon>
        <taxon>Pseudoloma</taxon>
    </lineage>
</organism>
<gene>
    <name evidence="1" type="ORF">M153_13479000518</name>
</gene>
<protein>
    <submittedName>
        <fullName evidence="1">Uncharacterized protein</fullName>
    </submittedName>
</protein>
<comment type="caution">
    <text evidence="1">The sequence shown here is derived from an EMBL/GenBank/DDBJ whole genome shotgun (WGS) entry which is preliminary data.</text>
</comment>
<dbReference type="OrthoDB" id="2194228at2759"/>
<sequence length="154" mass="18681">MFHRYKILKRKKELNNRNFKTKSTKNAFKVEKSEKEKIIIMFKNSALLLNVFNRLNTNQSLLDENIEEFSVFIFSNLMKCKKEKVIIKNIDCIKKILQSKVFFKVQNTAFDYFKSLFMMNKFPKRLVSQFKEKFQVQLQNDQEFSRLFTTKYKT</sequence>
<name>A0A0R0LRA9_9MICR</name>
<reference evidence="1 2" key="1">
    <citation type="submission" date="2015-07" db="EMBL/GenBank/DDBJ databases">
        <title>The genome of Pseudoloma neurophilia, a relevant intracellular parasite of the zebrafish.</title>
        <authorList>
            <person name="Ndikumana S."/>
            <person name="Pelin A."/>
            <person name="Sanders J."/>
            <person name="Corradi N."/>
        </authorList>
    </citation>
    <scope>NUCLEOTIDE SEQUENCE [LARGE SCALE GENOMIC DNA]</scope>
    <source>
        <strain evidence="1 2">MK1</strain>
    </source>
</reference>
<dbReference type="AlphaFoldDB" id="A0A0R0LRA9"/>
<keyword evidence="2" id="KW-1185">Reference proteome</keyword>
<dbReference type="Proteomes" id="UP000051530">
    <property type="component" value="Unassembled WGS sequence"/>
</dbReference>